<dbReference type="AlphaFoldDB" id="A0A7G8TFD7"/>
<sequence length="102" mass="10904">MATEIIHAIKKAESDAQSAEEQAAAECDRILKAAGEQAARNAEAQLAKAKQEAQALLDDAKRAGEETENGAQSGIASQIESMRRTALTRQDDAIRLILSELV</sequence>
<dbReference type="KEGG" id="cfem:HCR03_09025"/>
<protein>
    <recommendedName>
        <fullName evidence="4">V-type ATP synthase subunit H</fullName>
    </recommendedName>
</protein>
<proteinExistence type="predicted"/>
<reference evidence="2 3" key="1">
    <citation type="submission" date="2020-08" db="EMBL/GenBank/DDBJ databases">
        <title>The isolate Caproiciproducens sp. 7D4C2 produces n-caproate at mildly acidic conditions from hexoses: genome and rBOX comparison with related strains and chain-elongating bacteria.</title>
        <authorList>
            <person name="Esquivel-Elizondo S."/>
            <person name="Bagci C."/>
            <person name="Temovska M."/>
            <person name="Jeon B.S."/>
            <person name="Bessarab I."/>
            <person name="Williams R.B.H."/>
            <person name="Huson D.H."/>
            <person name="Angenent L.T."/>
        </authorList>
    </citation>
    <scope>NUCLEOTIDE SEQUENCE [LARGE SCALE GENOMIC DNA]</scope>
    <source>
        <strain evidence="2 3">7D4C2</strain>
    </source>
</reference>
<dbReference type="RefSeq" id="WP_187037790.1">
    <property type="nucleotide sequence ID" value="NZ_CP060286.1"/>
</dbReference>
<feature type="compositionally biased region" description="Polar residues" evidence="1">
    <location>
        <begin position="69"/>
        <end position="80"/>
    </location>
</feature>
<evidence type="ECO:0000256" key="1">
    <source>
        <dbReference type="SAM" id="MobiDB-lite"/>
    </source>
</evidence>
<evidence type="ECO:0000313" key="3">
    <source>
        <dbReference type="Proteomes" id="UP000515909"/>
    </source>
</evidence>
<accession>A0A7G8TFD7</accession>
<dbReference type="Proteomes" id="UP000515909">
    <property type="component" value="Chromosome"/>
</dbReference>
<dbReference type="EMBL" id="CP060286">
    <property type="protein sequence ID" value="QNK42328.1"/>
    <property type="molecule type" value="Genomic_DNA"/>
</dbReference>
<name>A0A7G8TFD7_9FIRM</name>
<gene>
    <name evidence="2" type="ORF">HCR03_09025</name>
</gene>
<evidence type="ECO:0008006" key="4">
    <source>
        <dbReference type="Google" id="ProtNLM"/>
    </source>
</evidence>
<feature type="region of interest" description="Disordered" evidence="1">
    <location>
        <begin position="50"/>
        <end position="83"/>
    </location>
</feature>
<evidence type="ECO:0000313" key="2">
    <source>
        <dbReference type="EMBL" id="QNK42328.1"/>
    </source>
</evidence>
<organism evidence="2 3">
    <name type="scientific">Caproicibacter fermentans</name>
    <dbReference type="NCBI Taxonomy" id="2576756"/>
    <lineage>
        <taxon>Bacteria</taxon>
        <taxon>Bacillati</taxon>
        <taxon>Bacillota</taxon>
        <taxon>Clostridia</taxon>
        <taxon>Eubacteriales</taxon>
        <taxon>Acutalibacteraceae</taxon>
        <taxon>Caproicibacter</taxon>
    </lineage>
</organism>
<dbReference type="Gene3D" id="1.20.5.2950">
    <property type="match status" value="1"/>
</dbReference>